<dbReference type="GO" id="GO:0051056">
    <property type="term" value="P:regulation of small GTPase mediated signal transduction"/>
    <property type="evidence" value="ECO:0007669"/>
    <property type="project" value="InterPro"/>
</dbReference>
<dbReference type="AlphaFoldDB" id="A0A433Q322"/>
<dbReference type="InterPro" id="IPR000331">
    <property type="entry name" value="Rap/Ran_GAP_dom"/>
</dbReference>
<gene>
    <name evidence="4" type="ORF">BC938DRAFT_473971</name>
</gene>
<protein>
    <recommendedName>
        <fullName evidence="3">Rap-GAP domain-containing protein</fullName>
    </recommendedName>
</protein>
<feature type="domain" description="Rap-GAP" evidence="3">
    <location>
        <begin position="206"/>
        <end position="276"/>
    </location>
</feature>
<dbReference type="SUPFAM" id="SSF111347">
    <property type="entry name" value="Rap/Ran-GAP"/>
    <property type="match status" value="1"/>
</dbReference>
<evidence type="ECO:0000313" key="5">
    <source>
        <dbReference type="Proteomes" id="UP000274822"/>
    </source>
</evidence>
<evidence type="ECO:0000256" key="1">
    <source>
        <dbReference type="ARBA" id="ARBA00022468"/>
    </source>
</evidence>
<feature type="compositionally biased region" description="Basic and acidic residues" evidence="2">
    <location>
        <begin position="48"/>
        <end position="61"/>
    </location>
</feature>
<dbReference type="Pfam" id="PF02145">
    <property type="entry name" value="Rap_GAP"/>
    <property type="match status" value="1"/>
</dbReference>
<dbReference type="InterPro" id="IPR035974">
    <property type="entry name" value="Rap/Ran-GAP_sf"/>
</dbReference>
<dbReference type="Proteomes" id="UP000274822">
    <property type="component" value="Unassembled WGS sequence"/>
</dbReference>
<dbReference type="InterPro" id="IPR050989">
    <property type="entry name" value="Rap1_Ran_GAP"/>
</dbReference>
<feature type="compositionally biased region" description="Acidic residues" evidence="2">
    <location>
        <begin position="62"/>
        <end position="71"/>
    </location>
</feature>
<feature type="compositionally biased region" description="Basic and acidic residues" evidence="2">
    <location>
        <begin position="72"/>
        <end position="85"/>
    </location>
</feature>
<proteinExistence type="predicted"/>
<dbReference type="EMBL" id="RBNJ01016897">
    <property type="protein sequence ID" value="RUS24190.1"/>
    <property type="molecule type" value="Genomic_DNA"/>
</dbReference>
<evidence type="ECO:0000256" key="2">
    <source>
        <dbReference type="SAM" id="MobiDB-lite"/>
    </source>
</evidence>
<feature type="region of interest" description="Disordered" evidence="2">
    <location>
        <begin position="46"/>
        <end position="95"/>
    </location>
</feature>
<keyword evidence="1" id="KW-0343">GTPase activation</keyword>
<accession>A0A433Q322</accession>
<evidence type="ECO:0000313" key="4">
    <source>
        <dbReference type="EMBL" id="RUS24190.1"/>
    </source>
</evidence>
<dbReference type="Gene3D" id="3.40.50.11210">
    <property type="entry name" value="Rap/Ran-GAP"/>
    <property type="match status" value="1"/>
</dbReference>
<dbReference type="PROSITE" id="PS50085">
    <property type="entry name" value="RAPGAP"/>
    <property type="match status" value="1"/>
</dbReference>
<dbReference type="GO" id="GO:0005096">
    <property type="term" value="F:GTPase activator activity"/>
    <property type="evidence" value="ECO:0007669"/>
    <property type="project" value="UniProtKB-KW"/>
</dbReference>
<sequence length="276" mass="31565">MLLTTTNTNFRLLPTIPTAKILSLEEWHREQLSLRAEKRLFKSATGSRRRELARSRTRKDELEDSGTEPEDERSRAEVDADREKQEEEEFFGDPPLTQQRERNVAWFTDHFLGRAHHTYLALSSPVGPLAVSIILDQHDHTYKLIIRSTRGSQRLTVPFSVVPPPSFFRRLFGYGYDPLAVLAVASPVTPQRTLRYCTDPYLPKELLAVEERQVIRSYKFGVGYVGGEIPANEESMLSCRLEQTSPAFHEFLAWLGDTVELKGWKGYRGGLDVKGE</sequence>
<dbReference type="PANTHER" id="PTHR15711:SF65">
    <property type="entry name" value="RAPGAP_RANGAP DOMAIN-CONTAINING PROTEIN"/>
    <property type="match status" value="1"/>
</dbReference>
<comment type="caution">
    <text evidence="4">The sequence shown here is derived from an EMBL/GenBank/DDBJ whole genome shotgun (WGS) entry which is preliminary data.</text>
</comment>
<keyword evidence="5" id="KW-1185">Reference proteome</keyword>
<evidence type="ECO:0000259" key="3">
    <source>
        <dbReference type="PROSITE" id="PS50085"/>
    </source>
</evidence>
<reference evidence="4 5" key="1">
    <citation type="journal article" date="2018" name="New Phytol.">
        <title>Phylogenomics of Endogonaceae and evolution of mycorrhizas within Mucoromycota.</title>
        <authorList>
            <person name="Chang Y."/>
            <person name="Desiro A."/>
            <person name="Na H."/>
            <person name="Sandor L."/>
            <person name="Lipzen A."/>
            <person name="Clum A."/>
            <person name="Barry K."/>
            <person name="Grigoriev I.V."/>
            <person name="Martin F.M."/>
            <person name="Stajich J.E."/>
            <person name="Smith M.E."/>
            <person name="Bonito G."/>
            <person name="Spatafora J.W."/>
        </authorList>
    </citation>
    <scope>NUCLEOTIDE SEQUENCE [LARGE SCALE GENOMIC DNA]</scope>
    <source>
        <strain evidence="4 5">AD002</strain>
    </source>
</reference>
<organism evidence="4 5">
    <name type="scientific">Jimgerdemannia flammicorona</name>
    <dbReference type="NCBI Taxonomy" id="994334"/>
    <lineage>
        <taxon>Eukaryota</taxon>
        <taxon>Fungi</taxon>
        <taxon>Fungi incertae sedis</taxon>
        <taxon>Mucoromycota</taxon>
        <taxon>Mucoromycotina</taxon>
        <taxon>Endogonomycetes</taxon>
        <taxon>Endogonales</taxon>
        <taxon>Endogonaceae</taxon>
        <taxon>Jimgerdemannia</taxon>
    </lineage>
</organism>
<dbReference type="PANTHER" id="PTHR15711">
    <property type="entry name" value="RAP GTPASE-ACTIVATING PROTEIN"/>
    <property type="match status" value="1"/>
</dbReference>
<name>A0A433Q322_9FUNG</name>